<name>A0A7W7RU28_9ACTN</name>
<dbReference type="Proteomes" id="UP000534286">
    <property type="component" value="Unassembled WGS sequence"/>
</dbReference>
<sequence>MKRVQVVAATLVSAVTLVSCSTPTDAPQGDQAKTGGADVGQADAFTQIQPDPEVEALLPAGMKESKKITIVVTAGAPPTSFISPDGKTSMGLNADIGRALARTMGVEPTLVSIPLDGIIPGLQSKKYDMALASMSPSPERLQVLDMVAFTKGGSAVAVPTGNPKGLSSKALCGLQVGVAVGSFQATTRLPKLSEETCTSKGKPAIKAVELPDQSQVLLAMSSGRVDAAMADGPVLGYAQKTQNTKFEVLQDESSLTSTGGMAVVKGSELTPLLVKAMEVLHGLPEYQKIYEKWGMAGYALPADELGRLKG</sequence>
<dbReference type="SMART" id="SM00062">
    <property type="entry name" value="PBPb"/>
    <property type="match status" value="1"/>
</dbReference>
<organism evidence="3 4">
    <name type="scientific">Streptosporangium album</name>
    <dbReference type="NCBI Taxonomy" id="47479"/>
    <lineage>
        <taxon>Bacteria</taxon>
        <taxon>Bacillati</taxon>
        <taxon>Actinomycetota</taxon>
        <taxon>Actinomycetes</taxon>
        <taxon>Streptosporangiales</taxon>
        <taxon>Streptosporangiaceae</taxon>
        <taxon>Streptosporangium</taxon>
    </lineage>
</organism>
<dbReference type="PANTHER" id="PTHR35936:SF17">
    <property type="entry name" value="ARGININE-BINDING EXTRACELLULAR PROTEIN ARTP"/>
    <property type="match status" value="1"/>
</dbReference>
<evidence type="ECO:0000313" key="3">
    <source>
        <dbReference type="EMBL" id="MBB4938155.1"/>
    </source>
</evidence>
<evidence type="ECO:0000313" key="4">
    <source>
        <dbReference type="Proteomes" id="UP000534286"/>
    </source>
</evidence>
<reference evidence="3 4" key="1">
    <citation type="submission" date="2020-08" db="EMBL/GenBank/DDBJ databases">
        <title>Sequencing the genomes of 1000 actinobacteria strains.</title>
        <authorList>
            <person name="Klenk H.-P."/>
        </authorList>
    </citation>
    <scope>NUCLEOTIDE SEQUENCE [LARGE SCALE GENOMIC DNA]</scope>
    <source>
        <strain evidence="3 4">DSM 43023</strain>
    </source>
</reference>
<evidence type="ECO:0000259" key="2">
    <source>
        <dbReference type="SMART" id="SM00062"/>
    </source>
</evidence>
<keyword evidence="1" id="KW-0732">Signal</keyword>
<dbReference type="EMBL" id="JACHJU010000001">
    <property type="protein sequence ID" value="MBB4938155.1"/>
    <property type="molecule type" value="Genomic_DNA"/>
</dbReference>
<accession>A0A7W7RU28</accession>
<dbReference type="RefSeq" id="WP_184754398.1">
    <property type="nucleotide sequence ID" value="NZ_BAABEK010000018.1"/>
</dbReference>
<dbReference type="PANTHER" id="PTHR35936">
    <property type="entry name" value="MEMBRANE-BOUND LYTIC MUREIN TRANSGLYCOSYLASE F"/>
    <property type="match status" value="1"/>
</dbReference>
<dbReference type="PROSITE" id="PS51257">
    <property type="entry name" value="PROKAR_LIPOPROTEIN"/>
    <property type="match status" value="1"/>
</dbReference>
<dbReference type="SUPFAM" id="SSF53850">
    <property type="entry name" value="Periplasmic binding protein-like II"/>
    <property type="match status" value="1"/>
</dbReference>
<gene>
    <name evidence="3" type="ORF">FHR32_002460</name>
</gene>
<feature type="domain" description="Solute-binding protein family 3/N-terminal" evidence="2">
    <location>
        <begin position="67"/>
        <end position="296"/>
    </location>
</feature>
<evidence type="ECO:0000256" key="1">
    <source>
        <dbReference type="ARBA" id="ARBA00022729"/>
    </source>
</evidence>
<dbReference type="InterPro" id="IPR001638">
    <property type="entry name" value="Solute-binding_3/MltF_N"/>
</dbReference>
<dbReference type="AlphaFoldDB" id="A0A7W7RU28"/>
<keyword evidence="4" id="KW-1185">Reference proteome</keyword>
<dbReference type="Gene3D" id="3.40.190.10">
    <property type="entry name" value="Periplasmic binding protein-like II"/>
    <property type="match status" value="2"/>
</dbReference>
<proteinExistence type="predicted"/>
<comment type="caution">
    <text evidence="3">The sequence shown here is derived from an EMBL/GenBank/DDBJ whole genome shotgun (WGS) entry which is preliminary data.</text>
</comment>
<dbReference type="Pfam" id="PF00497">
    <property type="entry name" value="SBP_bac_3"/>
    <property type="match status" value="1"/>
</dbReference>
<protein>
    <submittedName>
        <fullName evidence="3">Polar amino acid transport system substrate-binding protein</fullName>
    </submittedName>
</protein>